<dbReference type="EMBL" id="VSSQ01000081">
    <property type="protein sequence ID" value="MPL74573.1"/>
    <property type="molecule type" value="Genomic_DNA"/>
</dbReference>
<feature type="transmembrane region" description="Helical" evidence="8">
    <location>
        <begin position="177"/>
        <end position="197"/>
    </location>
</feature>
<proteinExistence type="inferred from homology"/>
<evidence type="ECO:0000256" key="3">
    <source>
        <dbReference type="ARBA" id="ARBA00022448"/>
    </source>
</evidence>
<organism evidence="9">
    <name type="scientific">bioreactor metagenome</name>
    <dbReference type="NCBI Taxonomy" id="1076179"/>
    <lineage>
        <taxon>unclassified sequences</taxon>
        <taxon>metagenomes</taxon>
        <taxon>ecological metagenomes</taxon>
    </lineage>
</organism>
<dbReference type="InterPro" id="IPR000522">
    <property type="entry name" value="ABC_transptr_permease_BtuC"/>
</dbReference>
<evidence type="ECO:0000313" key="9">
    <source>
        <dbReference type="EMBL" id="MPL74573.1"/>
    </source>
</evidence>
<keyword evidence="5 8" id="KW-0812">Transmembrane</keyword>
<comment type="caution">
    <text evidence="9">The sequence shown here is derived from an EMBL/GenBank/DDBJ whole genome shotgun (WGS) entry which is preliminary data.</text>
</comment>
<dbReference type="PANTHER" id="PTHR30472">
    <property type="entry name" value="FERRIC ENTEROBACTIN TRANSPORT SYSTEM PERMEASE PROTEIN"/>
    <property type="match status" value="1"/>
</dbReference>
<dbReference type="Gene3D" id="1.10.3470.10">
    <property type="entry name" value="ABC transporter involved in vitamin B12 uptake, BtuC"/>
    <property type="match status" value="1"/>
</dbReference>
<dbReference type="SUPFAM" id="SSF81345">
    <property type="entry name" value="ABC transporter involved in vitamin B12 uptake, BtuC"/>
    <property type="match status" value="1"/>
</dbReference>
<gene>
    <name evidence="9" type="primary">hmuU_12</name>
    <name evidence="9" type="ORF">SDC9_20388</name>
</gene>
<evidence type="ECO:0000256" key="1">
    <source>
        <dbReference type="ARBA" id="ARBA00004651"/>
    </source>
</evidence>
<accession>A0A644U6Q8</accession>
<keyword evidence="6 8" id="KW-1133">Transmembrane helix</keyword>
<dbReference type="Pfam" id="PF01032">
    <property type="entry name" value="FecCD"/>
    <property type="match status" value="1"/>
</dbReference>
<protein>
    <submittedName>
        <fullName evidence="9">Hemin transport system permease protein HmuU</fullName>
    </submittedName>
</protein>
<evidence type="ECO:0000256" key="6">
    <source>
        <dbReference type="ARBA" id="ARBA00022989"/>
    </source>
</evidence>
<feature type="transmembrane region" description="Helical" evidence="8">
    <location>
        <begin position="136"/>
        <end position="156"/>
    </location>
</feature>
<dbReference type="GO" id="GO:0005886">
    <property type="term" value="C:plasma membrane"/>
    <property type="evidence" value="ECO:0007669"/>
    <property type="project" value="UniProtKB-SubCell"/>
</dbReference>
<evidence type="ECO:0000256" key="7">
    <source>
        <dbReference type="ARBA" id="ARBA00023136"/>
    </source>
</evidence>
<dbReference type="CDD" id="cd06550">
    <property type="entry name" value="TM_ABC_iron-siderophores_like"/>
    <property type="match status" value="1"/>
</dbReference>
<comment type="similarity">
    <text evidence="2">Belongs to the binding-protein-dependent transport system permease family. FecCD subfamily.</text>
</comment>
<feature type="transmembrane region" description="Helical" evidence="8">
    <location>
        <begin position="53"/>
        <end position="74"/>
    </location>
</feature>
<evidence type="ECO:0000256" key="8">
    <source>
        <dbReference type="SAM" id="Phobius"/>
    </source>
</evidence>
<feature type="transmembrane region" description="Helical" evidence="8">
    <location>
        <begin position="95"/>
        <end position="124"/>
    </location>
</feature>
<evidence type="ECO:0000256" key="5">
    <source>
        <dbReference type="ARBA" id="ARBA00022692"/>
    </source>
</evidence>
<dbReference type="FunFam" id="1.10.3470.10:FF:000001">
    <property type="entry name" value="Vitamin B12 ABC transporter permease BtuC"/>
    <property type="match status" value="1"/>
</dbReference>
<feature type="transmembrane region" description="Helical" evidence="8">
    <location>
        <begin position="7"/>
        <end position="33"/>
    </location>
</feature>
<feature type="transmembrane region" description="Helical" evidence="8">
    <location>
        <begin position="224"/>
        <end position="250"/>
    </location>
</feature>
<keyword evidence="4" id="KW-1003">Cell membrane</keyword>
<sequence>MLRRPVLLLPVLLIVLLISIIITTCIGISGLSLLTFDSEMIRKLIFEVRLPRVIGALLVGGGLAAAGCVMQGLFRNPMADPYIIGTSTGGALGAACAIVFLGGLLLPLFAFIGAAASTITVYIISQRNGRMAVETLLLSGIAVSLFLSAMLSFIMYMSGNSLHQIMFWMMGGFWNIYWDDVGLALLIPAAAIILYIFSRDLNVMALGEEEAIHLGVNTERTKKILLMVSTFITAIAVSVSGCIGFIGLIIPHIMRIFTGPDHRILLPASVLAGSILLIWADTFARTLPVEIPVGIITAFLGAPFFIYLLRRRTRI</sequence>
<reference evidence="9" key="1">
    <citation type="submission" date="2019-08" db="EMBL/GenBank/DDBJ databases">
        <authorList>
            <person name="Kucharzyk K."/>
            <person name="Murdoch R.W."/>
            <person name="Higgins S."/>
            <person name="Loffler F."/>
        </authorList>
    </citation>
    <scope>NUCLEOTIDE SEQUENCE</scope>
</reference>
<dbReference type="InterPro" id="IPR037294">
    <property type="entry name" value="ABC_BtuC-like"/>
</dbReference>
<dbReference type="GO" id="GO:0022857">
    <property type="term" value="F:transmembrane transporter activity"/>
    <property type="evidence" value="ECO:0007669"/>
    <property type="project" value="InterPro"/>
</dbReference>
<evidence type="ECO:0000256" key="2">
    <source>
        <dbReference type="ARBA" id="ARBA00007935"/>
    </source>
</evidence>
<evidence type="ECO:0000256" key="4">
    <source>
        <dbReference type="ARBA" id="ARBA00022475"/>
    </source>
</evidence>
<comment type="subcellular location">
    <subcellularLocation>
        <location evidence="1">Cell membrane</location>
        <topology evidence="1">Multi-pass membrane protein</topology>
    </subcellularLocation>
</comment>
<dbReference type="AlphaFoldDB" id="A0A644U6Q8"/>
<dbReference type="GO" id="GO:0033214">
    <property type="term" value="P:siderophore-iron import into cell"/>
    <property type="evidence" value="ECO:0007669"/>
    <property type="project" value="TreeGrafter"/>
</dbReference>
<name>A0A644U6Q8_9ZZZZ</name>
<keyword evidence="7 8" id="KW-0472">Membrane</keyword>
<dbReference type="PANTHER" id="PTHR30472:SF25">
    <property type="entry name" value="ABC TRANSPORTER PERMEASE PROTEIN MJ0876-RELATED"/>
    <property type="match status" value="1"/>
</dbReference>
<feature type="transmembrane region" description="Helical" evidence="8">
    <location>
        <begin position="291"/>
        <end position="309"/>
    </location>
</feature>
<keyword evidence="3" id="KW-0813">Transport</keyword>